<evidence type="ECO:0000313" key="2">
    <source>
        <dbReference type="EMBL" id="MBL7258760.1"/>
    </source>
</evidence>
<sequence>MRLIAGVVCGLLALSGCAAPEAAEQEAAKAGWRKVSGSPLGPREQTLGLWTGREVLLIGGSDATPCPPNASCAYPPGPPLTDAAALDPATNTWRTLAAPPASTFGAQGVVIGSTAFLLPYESRRELLVYHVDREAWTTLPVPFDPARGYGLVAAGKSLVAYGGSDEAGPTDDFRLDPATGKWTPLPDDPLGPAFERSMAWTGRELALFDHELVPNPGADGPAVTRMAALDLSTGKWRRLPDAPMLRTGPWLLAAGKLVNPTLGGADGGQVGNWGRPYPNGGIVDPATGAWAPLPDPPGGLTLEAETRTGGARTGTTALYPALPGAVLDTATGKWDHPGDPSTKTTTGRTVVAAGTRLVVFGGARWTGDDDATLLDETWIWTP</sequence>
<dbReference type="PROSITE" id="PS51257">
    <property type="entry name" value="PROKAR_LIPOPROTEIN"/>
    <property type="match status" value="1"/>
</dbReference>
<dbReference type="Gene3D" id="2.120.10.80">
    <property type="entry name" value="Kelch-type beta propeller"/>
    <property type="match status" value="2"/>
</dbReference>
<keyword evidence="3" id="KW-1185">Reference proteome</keyword>
<proteinExistence type="predicted"/>
<dbReference type="InterPro" id="IPR015915">
    <property type="entry name" value="Kelch-typ_b-propeller"/>
</dbReference>
<dbReference type="EMBL" id="JAENHO010000009">
    <property type="protein sequence ID" value="MBL7258760.1"/>
    <property type="molecule type" value="Genomic_DNA"/>
</dbReference>
<evidence type="ECO:0008006" key="4">
    <source>
        <dbReference type="Google" id="ProtNLM"/>
    </source>
</evidence>
<accession>A0ABS1VWC4</accession>
<name>A0ABS1VWC4_9ACTN</name>
<protein>
    <recommendedName>
        <fullName evidence="4">Galactose oxidase</fullName>
    </recommendedName>
</protein>
<comment type="caution">
    <text evidence="2">The sequence shown here is derived from an EMBL/GenBank/DDBJ whole genome shotgun (WGS) entry which is preliminary data.</text>
</comment>
<dbReference type="InterPro" id="IPR011043">
    <property type="entry name" value="Gal_Oxase/kelch_b-propeller"/>
</dbReference>
<dbReference type="RefSeq" id="WP_202995418.1">
    <property type="nucleotide sequence ID" value="NZ_JAENHO010000009.1"/>
</dbReference>
<feature type="signal peptide" evidence="1">
    <location>
        <begin position="1"/>
        <end position="18"/>
    </location>
</feature>
<reference evidence="2 3" key="1">
    <citation type="submission" date="2021-01" db="EMBL/GenBank/DDBJ databases">
        <title>Actinoplanes sp. nov. LDG1-01 isolated from lichen.</title>
        <authorList>
            <person name="Saeng-In P."/>
            <person name="Phongsopitanun W."/>
            <person name="Kanchanasin P."/>
            <person name="Yuki M."/>
            <person name="Kudo T."/>
            <person name="Ohkuma M."/>
            <person name="Tanasupawat S."/>
        </authorList>
    </citation>
    <scope>NUCLEOTIDE SEQUENCE [LARGE SCALE GENOMIC DNA]</scope>
    <source>
        <strain evidence="2 3">LDG1-01</strain>
    </source>
</reference>
<dbReference type="SUPFAM" id="SSF50965">
    <property type="entry name" value="Galactose oxidase, central domain"/>
    <property type="match status" value="2"/>
</dbReference>
<dbReference type="Proteomes" id="UP000598996">
    <property type="component" value="Unassembled WGS sequence"/>
</dbReference>
<keyword evidence="1" id="KW-0732">Signal</keyword>
<feature type="chain" id="PRO_5045126863" description="Galactose oxidase" evidence="1">
    <location>
        <begin position="19"/>
        <end position="382"/>
    </location>
</feature>
<evidence type="ECO:0000256" key="1">
    <source>
        <dbReference type="SAM" id="SignalP"/>
    </source>
</evidence>
<evidence type="ECO:0000313" key="3">
    <source>
        <dbReference type="Proteomes" id="UP000598996"/>
    </source>
</evidence>
<organism evidence="2 3">
    <name type="scientific">Paractinoplanes lichenicola</name>
    <dbReference type="NCBI Taxonomy" id="2802976"/>
    <lineage>
        <taxon>Bacteria</taxon>
        <taxon>Bacillati</taxon>
        <taxon>Actinomycetota</taxon>
        <taxon>Actinomycetes</taxon>
        <taxon>Micromonosporales</taxon>
        <taxon>Micromonosporaceae</taxon>
        <taxon>Paractinoplanes</taxon>
    </lineage>
</organism>
<gene>
    <name evidence="2" type="ORF">JKJ07_31060</name>
</gene>